<protein>
    <submittedName>
        <fullName evidence="2">Methionine aminopeptidase</fullName>
    </submittedName>
</protein>
<dbReference type="SUPFAM" id="SSF55920">
    <property type="entry name" value="Creatinase/aminopeptidase"/>
    <property type="match status" value="1"/>
</dbReference>
<dbReference type="PANTHER" id="PTHR43330">
    <property type="entry name" value="METHIONINE AMINOPEPTIDASE"/>
    <property type="match status" value="1"/>
</dbReference>
<comment type="caution">
    <text evidence="2">The sequence shown here is derived from an EMBL/GenBank/DDBJ whole genome shotgun (WGS) entry which is preliminary data.</text>
</comment>
<keyword evidence="3" id="KW-1185">Reference proteome</keyword>
<evidence type="ECO:0000259" key="1">
    <source>
        <dbReference type="Pfam" id="PF00557"/>
    </source>
</evidence>
<evidence type="ECO:0000313" key="2">
    <source>
        <dbReference type="EMBL" id="GCD43730.1"/>
    </source>
</evidence>
<dbReference type="GO" id="GO:0070006">
    <property type="term" value="F:metalloaminopeptidase activity"/>
    <property type="evidence" value="ECO:0007669"/>
    <property type="project" value="TreeGrafter"/>
</dbReference>
<dbReference type="Proteomes" id="UP000286746">
    <property type="component" value="Unassembled WGS sequence"/>
</dbReference>
<reference evidence="2 3" key="1">
    <citation type="submission" date="2018-11" db="EMBL/GenBank/DDBJ databases">
        <title>Whole genome sequence of Streptomyces paromomycinus NBRC 15454(T).</title>
        <authorList>
            <person name="Komaki H."/>
            <person name="Tamura T."/>
        </authorList>
    </citation>
    <scope>NUCLEOTIDE SEQUENCE [LARGE SCALE GENOMIC DNA]</scope>
    <source>
        <strain evidence="2 3">NBRC 15454</strain>
    </source>
</reference>
<sequence>MPPPPARSYANRTTCPVRPCKRPAPLPSPFLGYHPQLALRPFPAAVRCTSVNAAIVHGLPGPYRLHDGDLVSIGCDASVDSWAGDATVSFAAGTPSPANPVDPKLMETTRQALEAGVTAAVVGARVGDSAHTVGRDRTDAPISRR</sequence>
<dbReference type="InterPro" id="IPR000994">
    <property type="entry name" value="Pept_M24"/>
</dbReference>
<keyword evidence="2" id="KW-0378">Hydrolase</keyword>
<accession>A0A401W318</accession>
<keyword evidence="2" id="KW-0031">Aminopeptidase</keyword>
<proteinExistence type="predicted"/>
<name>A0A401W318_STREY</name>
<dbReference type="EMBL" id="BHZD01000001">
    <property type="protein sequence ID" value="GCD43730.1"/>
    <property type="molecule type" value="Genomic_DNA"/>
</dbReference>
<feature type="domain" description="Peptidase M24" evidence="1">
    <location>
        <begin position="47"/>
        <end position="131"/>
    </location>
</feature>
<dbReference type="InterPro" id="IPR036005">
    <property type="entry name" value="Creatinase/aminopeptidase-like"/>
</dbReference>
<gene>
    <name evidence="2" type="primary">map_1</name>
    <name evidence="2" type="ORF">GKJPGBOP_03412</name>
</gene>
<evidence type="ECO:0000313" key="3">
    <source>
        <dbReference type="Proteomes" id="UP000286746"/>
    </source>
</evidence>
<dbReference type="Gene3D" id="3.90.230.10">
    <property type="entry name" value="Creatinase/methionine aminopeptidase superfamily"/>
    <property type="match status" value="1"/>
</dbReference>
<keyword evidence="2" id="KW-0645">Protease</keyword>
<dbReference type="GO" id="GO:0005829">
    <property type="term" value="C:cytosol"/>
    <property type="evidence" value="ECO:0007669"/>
    <property type="project" value="TreeGrafter"/>
</dbReference>
<dbReference type="AlphaFoldDB" id="A0A401W318"/>
<organism evidence="2 3">
    <name type="scientific">Streptomyces paromomycinus</name>
    <name type="common">Streptomyces rimosus subsp. paromomycinus</name>
    <dbReference type="NCBI Taxonomy" id="92743"/>
    <lineage>
        <taxon>Bacteria</taxon>
        <taxon>Bacillati</taxon>
        <taxon>Actinomycetota</taxon>
        <taxon>Actinomycetes</taxon>
        <taxon>Kitasatosporales</taxon>
        <taxon>Streptomycetaceae</taxon>
        <taxon>Streptomyces</taxon>
    </lineage>
</organism>
<dbReference type="Pfam" id="PF00557">
    <property type="entry name" value="Peptidase_M24"/>
    <property type="match status" value="1"/>
</dbReference>
<dbReference type="PANTHER" id="PTHR43330:SF27">
    <property type="entry name" value="METHIONINE AMINOPEPTIDASE"/>
    <property type="match status" value="1"/>
</dbReference>